<evidence type="ECO:0000313" key="1">
    <source>
        <dbReference type="EMBL" id="GGG16116.1"/>
    </source>
</evidence>
<reference evidence="1" key="1">
    <citation type="journal article" date="2014" name="Int. J. Syst. Evol. Microbiol.">
        <title>Complete genome sequence of Corynebacterium casei LMG S-19264T (=DSM 44701T), isolated from a smear-ripened cheese.</title>
        <authorList>
            <consortium name="US DOE Joint Genome Institute (JGI-PGF)"/>
            <person name="Walter F."/>
            <person name="Albersmeier A."/>
            <person name="Kalinowski J."/>
            <person name="Ruckert C."/>
        </authorList>
    </citation>
    <scope>NUCLEOTIDE SEQUENCE</scope>
    <source>
        <strain evidence="1">CGMCC 1.15760</strain>
    </source>
</reference>
<gene>
    <name evidence="1" type="ORF">GCM10007425_08090</name>
</gene>
<dbReference type="EMBL" id="BMJT01000002">
    <property type="protein sequence ID" value="GGG16116.1"/>
    <property type="molecule type" value="Genomic_DNA"/>
</dbReference>
<organism evidence="1 2">
    <name type="scientific">Lysinibacillus alkalisoli</name>
    <dbReference type="NCBI Taxonomy" id="1911548"/>
    <lineage>
        <taxon>Bacteria</taxon>
        <taxon>Bacillati</taxon>
        <taxon>Bacillota</taxon>
        <taxon>Bacilli</taxon>
        <taxon>Bacillales</taxon>
        <taxon>Bacillaceae</taxon>
        <taxon>Lysinibacillus</taxon>
    </lineage>
</organism>
<protein>
    <submittedName>
        <fullName evidence="1">Uncharacterized protein</fullName>
    </submittedName>
</protein>
<reference evidence="1" key="2">
    <citation type="submission" date="2020-09" db="EMBL/GenBank/DDBJ databases">
        <authorList>
            <person name="Sun Q."/>
            <person name="Zhou Y."/>
        </authorList>
    </citation>
    <scope>NUCLEOTIDE SEQUENCE</scope>
    <source>
        <strain evidence="1">CGMCC 1.15760</strain>
    </source>
</reference>
<comment type="caution">
    <text evidence="1">The sequence shown here is derived from an EMBL/GenBank/DDBJ whole genome shotgun (WGS) entry which is preliminary data.</text>
</comment>
<sequence>MTMTINLLQAYELLALQEKMTKDAILADVDGQNMVRWADIVADWPMEELQKLAQQPEDFKQALQGDYTISYLTLPGLSNLLQKRFKLTMNKHFFVTDTAITQLKVNATQEQKIRTMVASNWQVTSFEEGLSIHM</sequence>
<accession>A0A917G0N1</accession>
<evidence type="ECO:0000313" key="2">
    <source>
        <dbReference type="Proteomes" id="UP000616608"/>
    </source>
</evidence>
<dbReference type="Proteomes" id="UP000616608">
    <property type="component" value="Unassembled WGS sequence"/>
</dbReference>
<keyword evidence="2" id="KW-1185">Reference proteome</keyword>
<proteinExistence type="predicted"/>
<name>A0A917G0N1_9BACI</name>
<dbReference type="AlphaFoldDB" id="A0A917G0N1"/>
<dbReference type="RefSeq" id="WP_188613733.1">
    <property type="nucleotide sequence ID" value="NZ_BMJT01000002.1"/>
</dbReference>